<dbReference type="Gene3D" id="6.10.340.10">
    <property type="match status" value="1"/>
</dbReference>
<dbReference type="Gene3D" id="3.30.450.20">
    <property type="entry name" value="PAS domain"/>
    <property type="match status" value="1"/>
</dbReference>
<dbReference type="GO" id="GO:0005886">
    <property type="term" value="C:plasma membrane"/>
    <property type="evidence" value="ECO:0007669"/>
    <property type="project" value="UniProtKB-SubCell"/>
</dbReference>
<evidence type="ECO:0000256" key="2">
    <source>
        <dbReference type="ARBA" id="ARBA00022475"/>
    </source>
</evidence>
<evidence type="ECO:0000256" key="8">
    <source>
        <dbReference type="ARBA" id="ARBA00029447"/>
    </source>
</evidence>
<gene>
    <name evidence="13" type="ORF">SAMN04489735_1009104</name>
</gene>
<sequence>MRSLKSKLLLLNSLLLVISLVVVSFASYWKSSAMLSKQLENAAEIQAANLAGKLDRFFEEKKAVLVSLAKLTSENNQTDLAFIQKANKKFPDFETLFFTYDLSSRHVINHKGDITDVSDRAHFREAGKGEGKIVVSEPVVSKRTGNNIVTIIVPIMKGGKQIGYFGGTISIKKVQEYVANEKFGKTGYAFLVSAKGTTVWHPDKNKIFKDNISASPIPEMQKVFADIKSGKHGIVSYMFNGQEKFGAYAATKDRWGVVIGAPTKELYAPVRQLAFILLQLGFLAILVGIVITYFIARNVVSPISQLNEAVRIVATGDLTRHVNISGRDEIARLADDFNRTVANLKELTQGVSATSQRVLSFTEELAASVTQTTKAANMIGASIQTVAAGAQTQVNSSQETAKAMEEMASGIQQIASMTSMVASSSLEAAKEAEQGNSMIEKAVQQMNKISAGTVRVSSSVQRLEGRSQEIGQILDTISTLASQINLLALNAAIEAARAGEHGKGFAVVADEVRKLAEQSDESARQIAVLIEEIQQDIAHAVGEMGASEKNVQEGIALIEEVKNGFQHIYQSSQGMAGYIEEISAASEQMSASSEEINASIQEMANIAQNSASHSSSVASATEEQIASMEKISDSLKSLESVVRDLRGAIHKFKL</sequence>
<dbReference type="Proteomes" id="UP000198956">
    <property type="component" value="Unassembled WGS sequence"/>
</dbReference>
<evidence type="ECO:0000256" key="9">
    <source>
        <dbReference type="PROSITE-ProRule" id="PRU00284"/>
    </source>
</evidence>
<dbReference type="PRINTS" id="PR00260">
    <property type="entry name" value="CHEMTRNSDUCR"/>
</dbReference>
<organism evidence="13 14">
    <name type="scientific">Aneurinibacillus thermoaerophilus</name>
    <dbReference type="NCBI Taxonomy" id="143495"/>
    <lineage>
        <taxon>Bacteria</taxon>
        <taxon>Bacillati</taxon>
        <taxon>Bacillota</taxon>
        <taxon>Bacilli</taxon>
        <taxon>Bacillales</taxon>
        <taxon>Paenibacillaceae</taxon>
        <taxon>Aneurinibacillus group</taxon>
        <taxon>Aneurinibacillus</taxon>
    </lineage>
</organism>
<keyword evidence="2" id="KW-1003">Cell membrane</keyword>
<dbReference type="PANTHER" id="PTHR32089">
    <property type="entry name" value="METHYL-ACCEPTING CHEMOTAXIS PROTEIN MCPB"/>
    <property type="match status" value="1"/>
</dbReference>
<dbReference type="Gene3D" id="1.10.287.950">
    <property type="entry name" value="Methyl-accepting chemotaxis protein"/>
    <property type="match status" value="1"/>
</dbReference>
<evidence type="ECO:0000256" key="1">
    <source>
        <dbReference type="ARBA" id="ARBA00004651"/>
    </source>
</evidence>
<dbReference type="Pfam" id="PF02743">
    <property type="entry name" value="dCache_1"/>
    <property type="match status" value="1"/>
</dbReference>
<evidence type="ECO:0000259" key="12">
    <source>
        <dbReference type="PROSITE" id="PS50885"/>
    </source>
</evidence>
<keyword evidence="5 10" id="KW-1133">Transmembrane helix</keyword>
<dbReference type="SUPFAM" id="SSF103190">
    <property type="entry name" value="Sensory domain-like"/>
    <property type="match status" value="1"/>
</dbReference>
<protein>
    <submittedName>
        <fullName evidence="13">Methyl-accepting chemotaxis sensory transducer with Cache sensor</fullName>
    </submittedName>
</protein>
<dbReference type="GO" id="GO:0004888">
    <property type="term" value="F:transmembrane signaling receptor activity"/>
    <property type="evidence" value="ECO:0007669"/>
    <property type="project" value="InterPro"/>
</dbReference>
<keyword evidence="7 9" id="KW-0807">Transducer</keyword>
<evidence type="ECO:0000313" key="14">
    <source>
        <dbReference type="Proteomes" id="UP000198956"/>
    </source>
</evidence>
<evidence type="ECO:0000256" key="6">
    <source>
        <dbReference type="ARBA" id="ARBA00023136"/>
    </source>
</evidence>
<dbReference type="CDD" id="cd06225">
    <property type="entry name" value="HAMP"/>
    <property type="match status" value="1"/>
</dbReference>
<evidence type="ECO:0000259" key="11">
    <source>
        <dbReference type="PROSITE" id="PS50111"/>
    </source>
</evidence>
<dbReference type="InterPro" id="IPR029151">
    <property type="entry name" value="Sensor-like_sf"/>
</dbReference>
<dbReference type="CDD" id="cd12914">
    <property type="entry name" value="PDC1_DGC_like"/>
    <property type="match status" value="1"/>
</dbReference>
<proteinExistence type="inferred from homology"/>
<dbReference type="GO" id="GO:0007165">
    <property type="term" value="P:signal transduction"/>
    <property type="evidence" value="ECO:0007669"/>
    <property type="project" value="UniProtKB-KW"/>
</dbReference>
<dbReference type="AlphaFoldDB" id="A0A1G7Z8X5"/>
<evidence type="ECO:0000313" key="13">
    <source>
        <dbReference type="EMBL" id="SDH05055.1"/>
    </source>
</evidence>
<dbReference type="PANTHER" id="PTHR32089:SF112">
    <property type="entry name" value="LYSOZYME-LIKE PROTEIN-RELATED"/>
    <property type="match status" value="1"/>
</dbReference>
<feature type="domain" description="Methyl-accepting transducer" evidence="11">
    <location>
        <begin position="368"/>
        <end position="604"/>
    </location>
</feature>
<comment type="subcellular location">
    <subcellularLocation>
        <location evidence="1">Cell membrane</location>
        <topology evidence="1">Multi-pass membrane protein</topology>
    </subcellularLocation>
</comment>
<reference evidence="13 14" key="1">
    <citation type="submission" date="2016-10" db="EMBL/GenBank/DDBJ databases">
        <authorList>
            <person name="de Groot N.N."/>
        </authorList>
    </citation>
    <scope>NUCLEOTIDE SEQUENCE [LARGE SCALE GENOMIC DNA]</scope>
    <source>
        <strain evidence="13 14">L 420-91</strain>
    </source>
</reference>
<dbReference type="FunFam" id="1.10.287.950:FF:000001">
    <property type="entry name" value="Methyl-accepting chemotaxis sensory transducer"/>
    <property type="match status" value="1"/>
</dbReference>
<keyword evidence="4 10" id="KW-0812">Transmembrane</keyword>
<dbReference type="Pfam" id="PF00015">
    <property type="entry name" value="MCPsignal"/>
    <property type="match status" value="1"/>
</dbReference>
<comment type="similarity">
    <text evidence="8">Belongs to the methyl-accepting chemotaxis (MCP) protein family.</text>
</comment>
<dbReference type="CDD" id="cd12912">
    <property type="entry name" value="PDC2_MCP_like"/>
    <property type="match status" value="1"/>
</dbReference>
<dbReference type="PROSITE" id="PS50885">
    <property type="entry name" value="HAMP"/>
    <property type="match status" value="1"/>
</dbReference>
<dbReference type="Pfam" id="PF00672">
    <property type="entry name" value="HAMP"/>
    <property type="match status" value="1"/>
</dbReference>
<dbReference type="InterPro" id="IPR003660">
    <property type="entry name" value="HAMP_dom"/>
</dbReference>
<dbReference type="InterPro" id="IPR033479">
    <property type="entry name" value="dCache_1"/>
</dbReference>
<evidence type="ECO:0000256" key="5">
    <source>
        <dbReference type="ARBA" id="ARBA00022989"/>
    </source>
</evidence>
<dbReference type="RefSeq" id="WP_057898032.1">
    <property type="nucleotide sequence ID" value="NZ_FNDE01000009.1"/>
</dbReference>
<keyword evidence="3" id="KW-0145">Chemotaxis</keyword>
<accession>A0A1G7Z8X5</accession>
<dbReference type="GO" id="GO:0006935">
    <property type="term" value="P:chemotaxis"/>
    <property type="evidence" value="ECO:0007669"/>
    <property type="project" value="UniProtKB-KW"/>
</dbReference>
<dbReference type="InterPro" id="IPR004090">
    <property type="entry name" value="Chemotax_Me-accpt_rcpt"/>
</dbReference>
<dbReference type="InterPro" id="IPR004089">
    <property type="entry name" value="MCPsignal_dom"/>
</dbReference>
<dbReference type="EMBL" id="FNDE01000009">
    <property type="protein sequence ID" value="SDH05055.1"/>
    <property type="molecule type" value="Genomic_DNA"/>
</dbReference>
<name>A0A1G7Z8X5_ANETH</name>
<evidence type="ECO:0000256" key="10">
    <source>
        <dbReference type="SAM" id="Phobius"/>
    </source>
</evidence>
<keyword evidence="6 10" id="KW-0472">Membrane</keyword>
<evidence type="ECO:0000256" key="7">
    <source>
        <dbReference type="ARBA" id="ARBA00023224"/>
    </source>
</evidence>
<evidence type="ECO:0000256" key="3">
    <source>
        <dbReference type="ARBA" id="ARBA00022500"/>
    </source>
</evidence>
<dbReference type="SUPFAM" id="SSF58104">
    <property type="entry name" value="Methyl-accepting chemotaxis protein (MCP) signaling domain"/>
    <property type="match status" value="1"/>
</dbReference>
<dbReference type="CDD" id="cd11386">
    <property type="entry name" value="MCP_signal"/>
    <property type="match status" value="1"/>
</dbReference>
<evidence type="ECO:0000256" key="4">
    <source>
        <dbReference type="ARBA" id="ARBA00022692"/>
    </source>
</evidence>
<dbReference type="PROSITE" id="PS50111">
    <property type="entry name" value="CHEMOTAXIS_TRANSDUC_2"/>
    <property type="match status" value="1"/>
</dbReference>
<dbReference type="SMART" id="SM00304">
    <property type="entry name" value="HAMP"/>
    <property type="match status" value="2"/>
</dbReference>
<feature type="domain" description="HAMP" evidence="12">
    <location>
        <begin position="297"/>
        <end position="349"/>
    </location>
</feature>
<feature type="transmembrane region" description="Helical" evidence="10">
    <location>
        <begin position="273"/>
        <end position="296"/>
    </location>
</feature>
<dbReference type="SMART" id="SM00283">
    <property type="entry name" value="MA"/>
    <property type="match status" value="1"/>
</dbReference>